<dbReference type="EMBL" id="CP010519">
    <property type="protein sequence ID" value="AJE81019.1"/>
    <property type="molecule type" value="Genomic_DNA"/>
</dbReference>
<dbReference type="InterPro" id="IPR011990">
    <property type="entry name" value="TPR-like_helical_dom_sf"/>
</dbReference>
<reference evidence="4 5" key="1">
    <citation type="submission" date="2015-01" db="EMBL/GenBank/DDBJ databases">
        <title>Enhanced salinomycin production by adjusting the supply of polyketide extender units in Streptomyce albus DSM 41398.</title>
        <authorList>
            <person name="Lu C."/>
        </authorList>
    </citation>
    <scope>NUCLEOTIDE SEQUENCE [LARGE SCALE GENOMIC DNA]</scope>
    <source>
        <strain evidence="5">ATCC 21838 / DSM 41398 / FERM P-419 / JCM 4703 / NBRC 107858</strain>
    </source>
</reference>
<dbReference type="GO" id="GO:0003677">
    <property type="term" value="F:DNA binding"/>
    <property type="evidence" value="ECO:0007669"/>
    <property type="project" value="InterPro"/>
</dbReference>
<dbReference type="PROSITE" id="PS50043">
    <property type="entry name" value="HTH_LUXR_2"/>
    <property type="match status" value="1"/>
</dbReference>
<sequence length="955" mass="100703">MTMSVFRPAGAPVLVGRAEELVALAGALDRTPSVTFVEGEAGIGKTRLIREALERPARRGRRVLTATCLPLREPFPYGPVFDLLRQLAGRVPGALNPVCGALRPYLPELGESLPPAPEPLQDHRARQHRLFRAVRALLDALGDAVLVVEDLHWADDGTRDLLRFLVDEPPAGTATVLSYRREDLPGGGLPLGRAFRHAPGTTVVLLPLLPLDVAAVRSLTEAITESGGVPAALAAELHARTAGIPFVLEEVVRALDGPGLLGRGTDRQSLDAMAVPALLRDAMADRMRGLGPAAVAVVHAAAALRVPAGEELLAATVGGDLGEVEGGLREALLAGVLYDLGDHRYGFRHTLAQQAVYEALPGVDRRRLHRGILTVLSAAERPPTVQLAYHARQSGDLKAWLDYGGAAARGARDMGDTATAVELLEGLLSDPRLHPGDRAGLATELSRAAVIGLAHRRATALLRRVIRDGGLPDAVRGEIRLNLGLLLNNQAGAYEAGRRDTETAVGELHERPALAARGMAALAMPSWGEDSYAVHHDWITRAERLVADEPDGALRLAVRVNHLALRLSRGEHAVLAEAETELATGRGTAERLQLARLCGNLAEAAAWLGHFSRAERFRGQGMRLAEECGAPFLQGIIDGTALRLAWHTGRWQGLAERARHLLDMVEGVSGIAADAHLVLGLLAVARGEWEEATAELGAAALDDPANAPAPILAAASGAMARVHLARGALAEACAESGRALERLGRKDIWAWGAALVPMAVAALVRDGQHARAHAVCAEFAEGIAAADAPQATAALRAAQGAVATATGRHLEAAAHFEAAGELYAALPHPYAADRAAEARVRCLVAAGQTGAAPELAALADRFTALGATRDAARCRRVLRGCGVVTPSRRGRRGYGSELSPREAEVARLVALGRTNREIAAVLFLSPRTVEQHVAKVLRKLGAASREEVPAPSTGA</sequence>
<evidence type="ECO:0000256" key="2">
    <source>
        <dbReference type="ARBA" id="ARBA00022840"/>
    </source>
</evidence>
<protein>
    <submittedName>
        <fullName evidence="4">ATPase-like protein</fullName>
    </submittedName>
</protein>
<dbReference type="InterPro" id="IPR016032">
    <property type="entry name" value="Sig_transdc_resp-reg_C-effctor"/>
</dbReference>
<keyword evidence="1" id="KW-0547">Nucleotide-binding</keyword>
<dbReference type="GO" id="GO:0004016">
    <property type="term" value="F:adenylate cyclase activity"/>
    <property type="evidence" value="ECO:0007669"/>
    <property type="project" value="TreeGrafter"/>
</dbReference>
<dbReference type="GO" id="GO:0005524">
    <property type="term" value="F:ATP binding"/>
    <property type="evidence" value="ECO:0007669"/>
    <property type="project" value="UniProtKB-KW"/>
</dbReference>
<gene>
    <name evidence="4" type="ORF">SLNWT_0643</name>
</gene>
<dbReference type="GO" id="GO:0006355">
    <property type="term" value="P:regulation of DNA-templated transcription"/>
    <property type="evidence" value="ECO:0007669"/>
    <property type="project" value="InterPro"/>
</dbReference>
<evidence type="ECO:0000313" key="4">
    <source>
        <dbReference type="EMBL" id="AJE81019.1"/>
    </source>
</evidence>
<dbReference type="PANTHER" id="PTHR16305:SF35">
    <property type="entry name" value="TRANSCRIPTIONAL ACTIVATOR DOMAIN"/>
    <property type="match status" value="1"/>
</dbReference>
<proteinExistence type="predicted"/>
<evidence type="ECO:0000313" key="5">
    <source>
        <dbReference type="Proteomes" id="UP000031523"/>
    </source>
</evidence>
<evidence type="ECO:0000259" key="3">
    <source>
        <dbReference type="PROSITE" id="PS50043"/>
    </source>
</evidence>
<feature type="domain" description="HTH luxR-type" evidence="3">
    <location>
        <begin position="891"/>
        <end position="955"/>
    </location>
</feature>
<dbReference type="Proteomes" id="UP000031523">
    <property type="component" value="Chromosome"/>
</dbReference>
<dbReference type="SUPFAM" id="SSF52540">
    <property type="entry name" value="P-loop containing nucleoside triphosphate hydrolases"/>
    <property type="match status" value="1"/>
</dbReference>
<keyword evidence="5" id="KW-1185">Reference proteome</keyword>
<dbReference type="SUPFAM" id="SSF46894">
    <property type="entry name" value="C-terminal effector domain of the bipartite response regulators"/>
    <property type="match status" value="1"/>
</dbReference>
<keyword evidence="2" id="KW-0067">ATP-binding</keyword>
<dbReference type="Pfam" id="PF13191">
    <property type="entry name" value="AAA_16"/>
    <property type="match status" value="1"/>
</dbReference>
<organism evidence="4 5">
    <name type="scientific">Streptomyces albus (strain ATCC 21838 / DSM 41398 / FERM P-419 / JCM 4703 / NBRC 107858)</name>
    <dbReference type="NCBI Taxonomy" id="1081613"/>
    <lineage>
        <taxon>Bacteria</taxon>
        <taxon>Bacillati</taxon>
        <taxon>Actinomycetota</taxon>
        <taxon>Actinomycetes</taxon>
        <taxon>Kitasatosporales</taxon>
        <taxon>Streptomycetaceae</taxon>
        <taxon>Streptomyces</taxon>
    </lineage>
</organism>
<dbReference type="PRINTS" id="PR00038">
    <property type="entry name" value="HTHLUXR"/>
</dbReference>
<dbReference type="SUPFAM" id="SSF48452">
    <property type="entry name" value="TPR-like"/>
    <property type="match status" value="1"/>
</dbReference>
<dbReference type="GO" id="GO:0005737">
    <property type="term" value="C:cytoplasm"/>
    <property type="evidence" value="ECO:0007669"/>
    <property type="project" value="TreeGrafter"/>
</dbReference>
<dbReference type="InterPro" id="IPR036388">
    <property type="entry name" value="WH-like_DNA-bd_sf"/>
</dbReference>
<dbReference type="InterPro" id="IPR000792">
    <property type="entry name" value="Tscrpt_reg_LuxR_C"/>
</dbReference>
<accession>A0A0B5EHX4</accession>
<dbReference type="InterPro" id="IPR041664">
    <property type="entry name" value="AAA_16"/>
</dbReference>
<dbReference type="SMART" id="SM00421">
    <property type="entry name" value="HTH_LUXR"/>
    <property type="match status" value="1"/>
</dbReference>
<dbReference type="Gene3D" id="1.10.10.10">
    <property type="entry name" value="Winged helix-like DNA-binding domain superfamily/Winged helix DNA-binding domain"/>
    <property type="match status" value="1"/>
</dbReference>
<evidence type="ECO:0000256" key="1">
    <source>
        <dbReference type="ARBA" id="ARBA00022741"/>
    </source>
</evidence>
<dbReference type="AlphaFoldDB" id="A0A0B5EHX4"/>
<dbReference type="KEGG" id="sals:SLNWT_0643"/>
<dbReference type="InterPro" id="IPR027417">
    <property type="entry name" value="P-loop_NTPase"/>
</dbReference>
<dbReference type="Pfam" id="PF00196">
    <property type="entry name" value="GerE"/>
    <property type="match status" value="1"/>
</dbReference>
<dbReference type="PANTHER" id="PTHR16305">
    <property type="entry name" value="TESTICULAR SOLUBLE ADENYLYL CYCLASE"/>
    <property type="match status" value="1"/>
</dbReference>
<dbReference type="CDD" id="cd06170">
    <property type="entry name" value="LuxR_C_like"/>
    <property type="match status" value="1"/>
</dbReference>
<name>A0A0B5EHX4_STRA4</name>